<proteinExistence type="predicted"/>
<dbReference type="EMBL" id="LT629779">
    <property type="protein sequence ID" value="SDS64243.1"/>
    <property type="molecule type" value="Genomic_DNA"/>
</dbReference>
<dbReference type="AlphaFoldDB" id="A0A1H1TVD1"/>
<gene>
    <name evidence="2" type="ORF">SAMN04489743_0512</name>
</gene>
<evidence type="ECO:0000313" key="2">
    <source>
        <dbReference type="EMBL" id="SDS64243.1"/>
    </source>
</evidence>
<protein>
    <submittedName>
        <fullName evidence="2">Uncharacterized protein</fullName>
    </submittedName>
</protein>
<organism evidence="2 3">
    <name type="scientific">Pseudarthrobacter equi</name>
    <dbReference type="NCBI Taxonomy" id="728066"/>
    <lineage>
        <taxon>Bacteria</taxon>
        <taxon>Bacillati</taxon>
        <taxon>Actinomycetota</taxon>
        <taxon>Actinomycetes</taxon>
        <taxon>Micrococcales</taxon>
        <taxon>Micrococcaceae</taxon>
        <taxon>Pseudarthrobacter</taxon>
    </lineage>
</organism>
<accession>A0A1H1TVD1</accession>
<dbReference type="OrthoDB" id="4936417at2"/>
<feature type="region of interest" description="Disordered" evidence="1">
    <location>
        <begin position="119"/>
        <end position="150"/>
    </location>
</feature>
<feature type="compositionally biased region" description="Low complexity" evidence="1">
    <location>
        <begin position="127"/>
        <end position="140"/>
    </location>
</feature>
<sequence length="150" mass="15893">MREIIPSGTLRGMLLPPTYGRHVTDATAFTVLSVEIWATGLVVTIQMAADGGPQPRIILQDHFGTEYTLRDSATLGSRNLQVFTPAVPPGTRSLTIRSADDAGARPVVTFAVPLMAVPDTRDDAETADASDAAGGSSDEGYTPQELRRPA</sequence>
<reference evidence="3" key="1">
    <citation type="submission" date="2016-10" db="EMBL/GenBank/DDBJ databases">
        <authorList>
            <person name="Varghese N."/>
            <person name="Submissions S."/>
        </authorList>
    </citation>
    <scope>NUCLEOTIDE SEQUENCE [LARGE SCALE GENOMIC DNA]</scope>
    <source>
        <strain evidence="3">IMMIB L-1606</strain>
    </source>
</reference>
<dbReference type="RefSeq" id="WP_091717282.1">
    <property type="nucleotide sequence ID" value="NZ_LT629779.1"/>
</dbReference>
<dbReference type="Proteomes" id="UP000198751">
    <property type="component" value="Chromosome I"/>
</dbReference>
<evidence type="ECO:0000313" key="3">
    <source>
        <dbReference type="Proteomes" id="UP000198751"/>
    </source>
</evidence>
<keyword evidence="3" id="KW-1185">Reference proteome</keyword>
<name>A0A1H1TVD1_9MICC</name>
<evidence type="ECO:0000256" key="1">
    <source>
        <dbReference type="SAM" id="MobiDB-lite"/>
    </source>
</evidence>